<evidence type="ECO:0000256" key="2">
    <source>
        <dbReference type="SAM" id="SignalP"/>
    </source>
</evidence>
<dbReference type="Pfam" id="PF07661">
    <property type="entry name" value="MORN_2"/>
    <property type="match status" value="1"/>
</dbReference>
<dbReference type="KEGG" id="tci:A7K98_11330"/>
<feature type="region of interest" description="Disordered" evidence="1">
    <location>
        <begin position="236"/>
        <end position="284"/>
    </location>
</feature>
<sequence length="604" mass="68270">MTLKPAIYILSAALLSPVAMAETKSINSEFEPVKQGEDAAWLLDWPVATSGKFTLRYPNNQPYIQATFKDLHATDLLASDNMTGKYKMFYPDGKLKKQGEWDQDGDSIGMETSWRENGKPEEVRRYPEPGWSVLEKTWYQNGQLSYEGLGFDGNKYRQSRYYYPDGRLKRSVYQKTQQQVVRQYEDSFDQNGKLATRVESYGTDPQLTLTYGPDGQLQEKETLQIAAHRSIKESFDSHGKLTGLQQNRTDGDYAKDGPQIDTYDDHTTYSSWSNGRQQGEEKTVRDGRVIRYQTYRDGKENGPGFSIDDDKKQAVFFSYKAGEISDKIYSVGLDYLSFDSQGMPKVTLPFHAEKRELPAPGNVWEYSSDGKHSSVLTLVSSDNQTATWRVGDSEFKERLNSYSQILPTQPATDRQLLNFPLTLGKTWHTRYQMPVHVNRGNGLSWQYTYHASADSRITGIAKLTVAGGSFDTVIITRHIHWSKTNPQFSGPGASETHCQSKECRVSGYTFETLWYAPSVGRAVMKAVAINGMSDVWANDDHSILQDPNALISELTWYGKQAAPQDPASDSKYAHTLPDSAFIRGFPLMMNNTAEFAMIHHPVIE</sequence>
<dbReference type="AlphaFoldDB" id="A0A1Y0L8D3"/>
<evidence type="ECO:0000313" key="6">
    <source>
        <dbReference type="Proteomes" id="UP000195814"/>
    </source>
</evidence>
<dbReference type="EMBL" id="CP015579">
    <property type="protein sequence ID" value="ARU94312.1"/>
    <property type="molecule type" value="Genomic_DNA"/>
</dbReference>
<accession>A0A1Y0L8D3</accession>
<evidence type="ECO:0000313" key="5">
    <source>
        <dbReference type="Proteomes" id="UP000195729"/>
    </source>
</evidence>
<gene>
    <name evidence="3" type="ORF">A7K98_11330</name>
    <name evidence="4" type="ORF">A7K99_11330</name>
</gene>
<dbReference type="Gene3D" id="3.90.930.1">
    <property type="match status" value="1"/>
</dbReference>
<protein>
    <submittedName>
        <fullName evidence="3">Uncharacterized protein</fullName>
    </submittedName>
</protein>
<keyword evidence="2" id="KW-0732">Signal</keyword>
<dbReference type="OrthoDB" id="6043530at2"/>
<evidence type="ECO:0000313" key="4">
    <source>
        <dbReference type="EMBL" id="ARU98352.1"/>
    </source>
</evidence>
<feature type="signal peptide" evidence="2">
    <location>
        <begin position="1"/>
        <end position="21"/>
    </location>
</feature>
<dbReference type="InterPro" id="IPR011652">
    <property type="entry name" value="MORN_2"/>
</dbReference>
<organism evidence="3 6">
    <name type="scientific">Tatumella citrea</name>
    <name type="common">Pantoea citrea</name>
    <dbReference type="NCBI Taxonomy" id="53336"/>
    <lineage>
        <taxon>Bacteria</taxon>
        <taxon>Pseudomonadati</taxon>
        <taxon>Pseudomonadota</taxon>
        <taxon>Gammaproteobacteria</taxon>
        <taxon>Enterobacterales</taxon>
        <taxon>Erwiniaceae</taxon>
        <taxon>Tatumella</taxon>
    </lineage>
</organism>
<name>A0A1Y0L8D3_TATCI</name>
<dbReference type="EMBL" id="CP015581">
    <property type="protein sequence ID" value="ARU98352.1"/>
    <property type="molecule type" value="Genomic_DNA"/>
</dbReference>
<dbReference type="SUPFAM" id="SSF82185">
    <property type="entry name" value="Histone H3 K4-specific methyltransferase SET7/9 N-terminal domain"/>
    <property type="match status" value="2"/>
</dbReference>
<keyword evidence="5" id="KW-1185">Reference proteome</keyword>
<reference evidence="5 6" key="1">
    <citation type="submission" date="2016-05" db="EMBL/GenBank/DDBJ databases">
        <title>Complete genome sequence of two 2,5-diketo-D-glunonic acid producing strain Tatumella citrea.</title>
        <authorList>
            <person name="Duan C."/>
            <person name="Yang J."/>
            <person name="Yang S."/>
        </authorList>
    </citation>
    <scope>NUCLEOTIDE SEQUENCE [LARGE SCALE GENOMIC DNA]</scope>
    <source>
        <strain evidence="4 5">ATCC 39140</strain>
        <strain evidence="3 6">DSM 13699</strain>
    </source>
</reference>
<feature type="compositionally biased region" description="Polar residues" evidence="1">
    <location>
        <begin position="268"/>
        <end position="277"/>
    </location>
</feature>
<dbReference type="Proteomes" id="UP000195814">
    <property type="component" value="Chromosome"/>
</dbReference>
<dbReference type="RefSeq" id="WP_087488672.1">
    <property type="nucleotide sequence ID" value="NZ_CP015579.1"/>
</dbReference>
<proteinExistence type="predicted"/>
<evidence type="ECO:0000256" key="1">
    <source>
        <dbReference type="SAM" id="MobiDB-lite"/>
    </source>
</evidence>
<feature type="chain" id="PRO_5012688524" evidence="2">
    <location>
        <begin position="22"/>
        <end position="604"/>
    </location>
</feature>
<evidence type="ECO:0000313" key="3">
    <source>
        <dbReference type="EMBL" id="ARU94312.1"/>
    </source>
</evidence>
<dbReference type="Proteomes" id="UP000195729">
    <property type="component" value="Chromosome"/>
</dbReference>